<dbReference type="AlphaFoldDB" id="A0A9Q2PFY2"/>
<gene>
    <name evidence="1" type="ORF">JQX41_22440</name>
    <name evidence="2" type="ORF">JQX48_22290</name>
</gene>
<sequence>MLWQDFAQAAPNQYVDFEMLDRDTQRQLISDGLEGLRYCKSFQSHLLERPETPYLTMATEAISLAIETNPLQNHGRVGVCVPQLHLGQLHRPLGMSITLKDNSAAVFCLYSDMSCILALPTNDRRTLRATTLPFQLSSAGGRRQDGQWIKPSIPPKGEKCLMLWRNTDSVPLPMDHNIPEHADFMVDLALEIQAIFDRAETDSPVYQVHAATIPKSLTRNGKMPVSVYPGATRNLSPELLGWYGRTLHAHDAHLPYLQVSLKDIAFTRRLVSDAAEYIWREHGFKGKSFPGAIYLETAPHFGKESPQLRLLGHPENTNRSQIRAEDTLSHEQVVSYIEALTELLQDVIRPTYYLGFHYLYRRDKAGSVVPFKLAEVNLVKDLTTDQPIKDLQSRLKARLRLAKRMMQ</sequence>
<evidence type="ECO:0000313" key="4">
    <source>
        <dbReference type="Proteomes" id="UP000809440"/>
    </source>
</evidence>
<dbReference type="EMBL" id="JAFBXF010000025">
    <property type="protein sequence ID" value="MBM2419711.1"/>
    <property type="molecule type" value="Genomic_DNA"/>
</dbReference>
<keyword evidence="4" id="KW-1185">Reference proteome</keyword>
<dbReference type="Proteomes" id="UP000755667">
    <property type="component" value="Unassembled WGS sequence"/>
</dbReference>
<protein>
    <submittedName>
        <fullName evidence="1">Uncharacterized protein</fullName>
    </submittedName>
</protein>
<evidence type="ECO:0000313" key="2">
    <source>
        <dbReference type="EMBL" id="MBM2419711.1"/>
    </source>
</evidence>
<dbReference type="GeneID" id="62643412"/>
<evidence type="ECO:0000313" key="3">
    <source>
        <dbReference type="Proteomes" id="UP000755667"/>
    </source>
</evidence>
<proteinExistence type="predicted"/>
<organism evidence="1 3">
    <name type="scientific">Marivita cryptomonadis</name>
    <dbReference type="NCBI Taxonomy" id="505252"/>
    <lineage>
        <taxon>Bacteria</taxon>
        <taxon>Pseudomonadati</taxon>
        <taxon>Pseudomonadota</taxon>
        <taxon>Alphaproteobacteria</taxon>
        <taxon>Rhodobacterales</taxon>
        <taxon>Roseobacteraceae</taxon>
        <taxon>Marivita</taxon>
    </lineage>
</organism>
<dbReference type="EMBL" id="JAFBXE010000025">
    <property type="protein sequence ID" value="MBM2415072.1"/>
    <property type="molecule type" value="Genomic_DNA"/>
</dbReference>
<name>A0A9Q2PFY2_9RHOB</name>
<accession>A0A9Q2PFY2</accession>
<dbReference type="RefSeq" id="WP_138487804.1">
    <property type="nucleotide sequence ID" value="NZ_JAFBWU010000025.1"/>
</dbReference>
<reference evidence="1 4" key="1">
    <citation type="submission" date="2021-01" db="EMBL/GenBank/DDBJ databases">
        <title>Diatom-associated Roseobacters Show Island Model of Population Structure.</title>
        <authorList>
            <person name="Qu L."/>
            <person name="Feng X."/>
            <person name="Chen Y."/>
            <person name="Li L."/>
            <person name="Wang X."/>
            <person name="Hu Z."/>
            <person name="Wang H."/>
            <person name="Luo H."/>
        </authorList>
    </citation>
    <scope>NUCLEOTIDE SEQUENCE</scope>
    <source>
        <strain evidence="2 4">CC28-63</strain>
        <strain evidence="1">CC28-69</strain>
    </source>
</reference>
<dbReference type="Proteomes" id="UP000809440">
    <property type="component" value="Unassembled WGS sequence"/>
</dbReference>
<evidence type="ECO:0000313" key="1">
    <source>
        <dbReference type="EMBL" id="MBM2415072.1"/>
    </source>
</evidence>
<comment type="caution">
    <text evidence="1">The sequence shown here is derived from an EMBL/GenBank/DDBJ whole genome shotgun (WGS) entry which is preliminary data.</text>
</comment>